<evidence type="ECO:0000256" key="7">
    <source>
        <dbReference type="RuleBase" id="RU004168"/>
    </source>
</evidence>
<evidence type="ECO:0000256" key="2">
    <source>
        <dbReference type="ARBA" id="ARBA00012150"/>
    </source>
</evidence>
<dbReference type="Proteomes" id="UP000661077">
    <property type="component" value="Unassembled WGS sequence"/>
</dbReference>
<dbReference type="EMBL" id="JAEVLS010000009">
    <property type="protein sequence ID" value="MBM0108725.1"/>
    <property type="molecule type" value="Genomic_DNA"/>
</dbReference>
<comment type="similarity">
    <text evidence="1 7">Belongs to the acylphosphatase family.</text>
</comment>
<evidence type="ECO:0000256" key="4">
    <source>
        <dbReference type="ARBA" id="ARBA00047645"/>
    </source>
</evidence>
<sequence>MARRCFISGRVQGVFFRASTRQKATELGCAGYARNLPDGRVEVLAVGEPQAVQSLVDWLWQGPPAADVKQVDVQELSPDELLDLPVGFAQR</sequence>
<accession>A0ABS1X678</accession>
<evidence type="ECO:0000313" key="10">
    <source>
        <dbReference type="Proteomes" id="UP000661077"/>
    </source>
</evidence>
<dbReference type="PROSITE" id="PS00150">
    <property type="entry name" value="ACYLPHOSPHATASE_1"/>
    <property type="match status" value="1"/>
</dbReference>
<evidence type="ECO:0000256" key="6">
    <source>
        <dbReference type="RuleBase" id="RU000553"/>
    </source>
</evidence>
<proteinExistence type="inferred from homology"/>
<reference evidence="9 10" key="1">
    <citation type="journal article" date="2021" name="Int. J. Syst. Evol. Microbiol.">
        <title>Steroidobacter gossypii sp. nov., isolated from soil of cotton cropping field.</title>
        <authorList>
            <person name="Huang R."/>
            <person name="Yang S."/>
            <person name="Zhen C."/>
            <person name="Liu W."/>
        </authorList>
    </citation>
    <scope>NUCLEOTIDE SEQUENCE [LARGE SCALE GENOMIC DNA]</scope>
    <source>
        <strain evidence="9 10">S1-65</strain>
    </source>
</reference>
<gene>
    <name evidence="9" type="ORF">JM946_28670</name>
</gene>
<feature type="active site" evidence="5">
    <location>
        <position position="35"/>
    </location>
</feature>
<dbReference type="EC" id="3.6.1.7" evidence="2 5"/>
<dbReference type="SUPFAM" id="SSF54975">
    <property type="entry name" value="Acylphosphatase/BLUF domain-like"/>
    <property type="match status" value="1"/>
</dbReference>
<protein>
    <recommendedName>
        <fullName evidence="3 5">Acylphosphatase</fullName>
        <ecNumber evidence="2 5">3.6.1.7</ecNumber>
    </recommendedName>
</protein>
<organism evidence="9 10">
    <name type="scientific">Steroidobacter gossypii</name>
    <dbReference type="NCBI Taxonomy" id="2805490"/>
    <lineage>
        <taxon>Bacteria</taxon>
        <taxon>Pseudomonadati</taxon>
        <taxon>Pseudomonadota</taxon>
        <taxon>Gammaproteobacteria</taxon>
        <taxon>Steroidobacterales</taxon>
        <taxon>Steroidobacteraceae</taxon>
        <taxon>Steroidobacter</taxon>
    </lineage>
</organism>
<evidence type="ECO:0000256" key="1">
    <source>
        <dbReference type="ARBA" id="ARBA00005614"/>
    </source>
</evidence>
<name>A0ABS1X678_9GAMM</name>
<keyword evidence="10" id="KW-1185">Reference proteome</keyword>
<evidence type="ECO:0000313" key="9">
    <source>
        <dbReference type="EMBL" id="MBM0108725.1"/>
    </source>
</evidence>
<dbReference type="PANTHER" id="PTHR47268">
    <property type="entry name" value="ACYLPHOSPHATASE"/>
    <property type="match status" value="1"/>
</dbReference>
<dbReference type="NCBIfam" id="NF011022">
    <property type="entry name" value="PRK14451.1"/>
    <property type="match status" value="1"/>
</dbReference>
<dbReference type="Pfam" id="PF00708">
    <property type="entry name" value="Acylphosphatase"/>
    <property type="match status" value="1"/>
</dbReference>
<feature type="active site" evidence="5">
    <location>
        <position position="17"/>
    </location>
</feature>
<dbReference type="PANTHER" id="PTHR47268:SF4">
    <property type="entry name" value="ACYLPHOSPHATASE"/>
    <property type="match status" value="1"/>
</dbReference>
<evidence type="ECO:0000256" key="3">
    <source>
        <dbReference type="ARBA" id="ARBA00015991"/>
    </source>
</evidence>
<dbReference type="Gene3D" id="3.30.70.100">
    <property type="match status" value="1"/>
</dbReference>
<dbReference type="PROSITE" id="PS51160">
    <property type="entry name" value="ACYLPHOSPHATASE_3"/>
    <property type="match status" value="1"/>
</dbReference>
<comment type="catalytic activity">
    <reaction evidence="4 5 6">
        <text>an acyl phosphate + H2O = a carboxylate + phosphate + H(+)</text>
        <dbReference type="Rhea" id="RHEA:14965"/>
        <dbReference type="ChEBI" id="CHEBI:15377"/>
        <dbReference type="ChEBI" id="CHEBI:15378"/>
        <dbReference type="ChEBI" id="CHEBI:29067"/>
        <dbReference type="ChEBI" id="CHEBI:43474"/>
        <dbReference type="ChEBI" id="CHEBI:59918"/>
        <dbReference type="EC" id="3.6.1.7"/>
    </reaction>
</comment>
<dbReference type="InterPro" id="IPR020456">
    <property type="entry name" value="Acylphosphatase"/>
</dbReference>
<keyword evidence="5 6" id="KW-0378">Hydrolase</keyword>
<dbReference type="InterPro" id="IPR001792">
    <property type="entry name" value="Acylphosphatase-like_dom"/>
</dbReference>
<dbReference type="InterPro" id="IPR036046">
    <property type="entry name" value="Acylphosphatase-like_dom_sf"/>
</dbReference>
<dbReference type="PROSITE" id="PS00151">
    <property type="entry name" value="ACYLPHOSPHATASE_2"/>
    <property type="match status" value="1"/>
</dbReference>
<evidence type="ECO:0000256" key="5">
    <source>
        <dbReference type="PROSITE-ProRule" id="PRU00520"/>
    </source>
</evidence>
<evidence type="ECO:0000259" key="8">
    <source>
        <dbReference type="PROSITE" id="PS51160"/>
    </source>
</evidence>
<comment type="caution">
    <text evidence="9">The sequence shown here is derived from an EMBL/GenBank/DDBJ whole genome shotgun (WGS) entry which is preliminary data.</text>
</comment>
<feature type="domain" description="Acylphosphatase-like" evidence="8">
    <location>
        <begin position="2"/>
        <end position="91"/>
    </location>
</feature>
<dbReference type="InterPro" id="IPR017968">
    <property type="entry name" value="Acylphosphatase_CS"/>
</dbReference>